<comment type="caution">
    <text evidence="2">The sequence shown here is derived from an EMBL/GenBank/DDBJ whole genome shotgun (WGS) entry which is preliminary data.</text>
</comment>
<dbReference type="AlphaFoldDB" id="A0A8H3FHJ0"/>
<gene>
    <name evidence="2" type="ORF">HETSPECPRED_005674</name>
</gene>
<accession>A0A8H3FHJ0</accession>
<evidence type="ECO:0000313" key="2">
    <source>
        <dbReference type="EMBL" id="CAF9924736.1"/>
    </source>
</evidence>
<evidence type="ECO:0000256" key="1">
    <source>
        <dbReference type="SAM" id="MobiDB-lite"/>
    </source>
</evidence>
<dbReference type="Proteomes" id="UP000664521">
    <property type="component" value="Unassembled WGS sequence"/>
</dbReference>
<dbReference type="OrthoDB" id="5356080at2759"/>
<protein>
    <submittedName>
        <fullName evidence="2">Uncharacterized protein</fullName>
    </submittedName>
</protein>
<proteinExistence type="predicted"/>
<dbReference type="EMBL" id="CAJPDS010000036">
    <property type="protein sequence ID" value="CAF9924736.1"/>
    <property type="molecule type" value="Genomic_DNA"/>
</dbReference>
<keyword evidence="3" id="KW-1185">Reference proteome</keyword>
<name>A0A8H3FHJ0_9LECA</name>
<sequence length="174" mass="19283">MAPAKKDAKANRNQPLNADGEHDQDGEQGIGSQDTGAVDIYSLAVKSMKSVSTISASLPQGHPLTIRKSEIRRENRRQKLRLDYISTMDAIENDITTTFQNDSKRISKVYKEKARKLAMVLKKRALIEKNIADSLERLETAYIQAANELQLTVAGRIRAAAKQDGNSDKSEVAE</sequence>
<feature type="region of interest" description="Disordered" evidence="1">
    <location>
        <begin position="1"/>
        <end position="34"/>
    </location>
</feature>
<organism evidence="2 3">
    <name type="scientific">Heterodermia speciosa</name>
    <dbReference type="NCBI Taxonomy" id="116794"/>
    <lineage>
        <taxon>Eukaryota</taxon>
        <taxon>Fungi</taxon>
        <taxon>Dikarya</taxon>
        <taxon>Ascomycota</taxon>
        <taxon>Pezizomycotina</taxon>
        <taxon>Lecanoromycetes</taxon>
        <taxon>OSLEUM clade</taxon>
        <taxon>Lecanoromycetidae</taxon>
        <taxon>Caliciales</taxon>
        <taxon>Physciaceae</taxon>
        <taxon>Heterodermia</taxon>
    </lineage>
</organism>
<reference evidence="2" key="1">
    <citation type="submission" date="2021-03" db="EMBL/GenBank/DDBJ databases">
        <authorList>
            <person name="Tagirdzhanova G."/>
        </authorList>
    </citation>
    <scope>NUCLEOTIDE SEQUENCE</scope>
</reference>
<feature type="compositionally biased region" description="Basic and acidic residues" evidence="1">
    <location>
        <begin position="1"/>
        <end position="10"/>
    </location>
</feature>
<evidence type="ECO:0000313" key="3">
    <source>
        <dbReference type="Proteomes" id="UP000664521"/>
    </source>
</evidence>